<proteinExistence type="inferred from homology"/>
<dbReference type="Pfam" id="PF05154">
    <property type="entry name" value="TM2"/>
    <property type="match status" value="2"/>
</dbReference>
<evidence type="ECO:0000259" key="8">
    <source>
        <dbReference type="Pfam" id="PF05154"/>
    </source>
</evidence>
<feature type="transmembrane region" description="Helical" evidence="7">
    <location>
        <begin position="97"/>
        <end position="122"/>
    </location>
</feature>
<accession>A0ABM1AA77</accession>
<keyword evidence="9" id="KW-1185">Reference proteome</keyword>
<dbReference type="Proteomes" id="UP000694888">
    <property type="component" value="Unplaced"/>
</dbReference>
<keyword evidence="5 7" id="KW-0472">Membrane</keyword>
<dbReference type="InterPro" id="IPR007829">
    <property type="entry name" value="TM2"/>
</dbReference>
<reference evidence="10" key="1">
    <citation type="submission" date="2025-08" db="UniProtKB">
        <authorList>
            <consortium name="RefSeq"/>
        </authorList>
    </citation>
    <scope>IDENTIFICATION</scope>
</reference>
<dbReference type="PANTHER" id="PTHR21016:SF25">
    <property type="entry name" value="TM2 DOMAIN-CONTAINING PROTEIN DDB_G0277895-RELATED"/>
    <property type="match status" value="1"/>
</dbReference>
<evidence type="ECO:0000313" key="10">
    <source>
        <dbReference type="RefSeq" id="XP_012943818.1"/>
    </source>
</evidence>
<evidence type="ECO:0000256" key="7">
    <source>
        <dbReference type="SAM" id="Phobius"/>
    </source>
</evidence>
<evidence type="ECO:0000256" key="3">
    <source>
        <dbReference type="ARBA" id="ARBA00022692"/>
    </source>
</evidence>
<evidence type="ECO:0000256" key="1">
    <source>
        <dbReference type="ARBA" id="ARBA00004141"/>
    </source>
</evidence>
<comment type="subcellular location">
    <subcellularLocation>
        <location evidence="1">Membrane</location>
        <topology evidence="1">Multi-pass membrane protein</topology>
    </subcellularLocation>
</comment>
<feature type="transmembrane region" description="Helical" evidence="7">
    <location>
        <begin position="27"/>
        <end position="47"/>
    </location>
</feature>
<comment type="similarity">
    <text evidence="2">Belongs to the TM2 family.</text>
</comment>
<feature type="domain" description="TM2" evidence="8">
    <location>
        <begin position="74"/>
        <end position="116"/>
    </location>
</feature>
<dbReference type="InterPro" id="IPR050932">
    <property type="entry name" value="TM2D1-3-like"/>
</dbReference>
<name>A0ABM1AA77_APLCA</name>
<feature type="compositionally biased region" description="Basic and acidic residues" evidence="6">
    <location>
        <begin position="159"/>
        <end position="183"/>
    </location>
</feature>
<keyword evidence="4 7" id="KW-1133">Transmembrane helix</keyword>
<evidence type="ECO:0000256" key="2">
    <source>
        <dbReference type="ARBA" id="ARBA00008284"/>
    </source>
</evidence>
<dbReference type="PANTHER" id="PTHR21016">
    <property type="entry name" value="BETA-AMYLOID BINDING PROTEIN-RELATED"/>
    <property type="match status" value="1"/>
</dbReference>
<feature type="region of interest" description="Disordered" evidence="6">
    <location>
        <begin position="148"/>
        <end position="200"/>
    </location>
</feature>
<evidence type="ECO:0000256" key="5">
    <source>
        <dbReference type="ARBA" id="ARBA00023136"/>
    </source>
</evidence>
<keyword evidence="3 7" id="KW-0812">Transmembrane</keyword>
<gene>
    <name evidence="10" type="primary">LOC106013227</name>
</gene>
<dbReference type="GeneID" id="106013227"/>
<evidence type="ECO:0000256" key="6">
    <source>
        <dbReference type="SAM" id="MobiDB-lite"/>
    </source>
</evidence>
<protein>
    <submittedName>
        <fullName evidence="10">Uncharacterized protein LOC106013227</fullName>
    </submittedName>
</protein>
<sequence>MRPALALGLSPLGLLGAHHYYMNRSNWGLIYTCTLGLAGTGWIRDWFRIYFLIQRSNEIIAGERDKKEKTLDDAYMIWFPFGILGAHHFYLGRFTWGLIYMATAGVFTIGWILDVFRMPILVRESNQRRISMKAEDVEGNITPAFDDYNDNSVTLNAGDGKEEAGDDSKKDAGEGPSEDKIPEVKMASLQGAPNLVPNTK</sequence>
<feature type="transmembrane region" description="Helical" evidence="7">
    <location>
        <begin position="74"/>
        <end position="91"/>
    </location>
</feature>
<organism evidence="9 10">
    <name type="scientific">Aplysia californica</name>
    <name type="common">California sea hare</name>
    <dbReference type="NCBI Taxonomy" id="6500"/>
    <lineage>
        <taxon>Eukaryota</taxon>
        <taxon>Metazoa</taxon>
        <taxon>Spiralia</taxon>
        <taxon>Lophotrochozoa</taxon>
        <taxon>Mollusca</taxon>
        <taxon>Gastropoda</taxon>
        <taxon>Heterobranchia</taxon>
        <taxon>Euthyneura</taxon>
        <taxon>Tectipleura</taxon>
        <taxon>Aplysiida</taxon>
        <taxon>Aplysioidea</taxon>
        <taxon>Aplysiidae</taxon>
        <taxon>Aplysia</taxon>
    </lineage>
</organism>
<dbReference type="RefSeq" id="XP_012943818.1">
    <property type="nucleotide sequence ID" value="XM_013088364.1"/>
</dbReference>
<evidence type="ECO:0000256" key="4">
    <source>
        <dbReference type="ARBA" id="ARBA00022989"/>
    </source>
</evidence>
<feature type="domain" description="TM2" evidence="8">
    <location>
        <begin position="5"/>
        <end position="47"/>
    </location>
</feature>
<evidence type="ECO:0000313" key="9">
    <source>
        <dbReference type="Proteomes" id="UP000694888"/>
    </source>
</evidence>